<evidence type="ECO:0000256" key="1">
    <source>
        <dbReference type="SAM" id="MobiDB-lite"/>
    </source>
</evidence>
<dbReference type="RefSeq" id="WP_175194300.1">
    <property type="nucleotide sequence ID" value="NZ_CADIKL010000003.1"/>
</dbReference>
<evidence type="ECO:0000313" key="2">
    <source>
        <dbReference type="EMBL" id="CAB3779386.1"/>
    </source>
</evidence>
<name>A0A6J5FK45_9BURK</name>
<feature type="compositionally biased region" description="Low complexity" evidence="1">
    <location>
        <begin position="1"/>
        <end position="13"/>
    </location>
</feature>
<feature type="region of interest" description="Disordered" evidence="1">
    <location>
        <begin position="58"/>
        <end position="77"/>
    </location>
</feature>
<accession>A0A6J5FK45</accession>
<gene>
    <name evidence="2" type="ORF">LMG28688_00825</name>
</gene>
<dbReference type="Proteomes" id="UP000494119">
    <property type="component" value="Unassembled WGS sequence"/>
</dbReference>
<sequence length="77" mass="8061">MTVTVKTEKATVAPGRSIEGPGRKLYLPGDEIELSASDVKALRASGFLVDPKAAAVKRGNGPEFGASRRPVIRRVGG</sequence>
<organism evidence="2 3">
    <name type="scientific">Paraburkholderia caffeinitolerans</name>
    <dbReference type="NCBI Taxonomy" id="1723730"/>
    <lineage>
        <taxon>Bacteria</taxon>
        <taxon>Pseudomonadati</taxon>
        <taxon>Pseudomonadota</taxon>
        <taxon>Betaproteobacteria</taxon>
        <taxon>Burkholderiales</taxon>
        <taxon>Burkholderiaceae</taxon>
        <taxon>Paraburkholderia</taxon>
    </lineage>
</organism>
<proteinExistence type="predicted"/>
<feature type="region of interest" description="Disordered" evidence="1">
    <location>
        <begin position="1"/>
        <end position="20"/>
    </location>
</feature>
<dbReference type="EMBL" id="CADIKL010000003">
    <property type="protein sequence ID" value="CAB3779386.1"/>
    <property type="molecule type" value="Genomic_DNA"/>
</dbReference>
<evidence type="ECO:0000313" key="3">
    <source>
        <dbReference type="Proteomes" id="UP000494119"/>
    </source>
</evidence>
<protein>
    <submittedName>
        <fullName evidence="2">Uncharacterized protein</fullName>
    </submittedName>
</protein>
<dbReference type="AlphaFoldDB" id="A0A6J5FK45"/>
<keyword evidence="3" id="KW-1185">Reference proteome</keyword>
<reference evidence="2 3" key="1">
    <citation type="submission" date="2020-04" db="EMBL/GenBank/DDBJ databases">
        <authorList>
            <person name="De Canck E."/>
        </authorList>
    </citation>
    <scope>NUCLEOTIDE SEQUENCE [LARGE SCALE GENOMIC DNA]</scope>
    <source>
        <strain evidence="2 3">LMG 28688</strain>
    </source>
</reference>